<keyword evidence="4 5" id="KW-0472">Membrane</keyword>
<dbReference type="GO" id="GO:0016020">
    <property type="term" value="C:membrane"/>
    <property type="evidence" value="ECO:0007669"/>
    <property type="project" value="UniProtKB-SubCell"/>
</dbReference>
<dbReference type="SUPFAM" id="SSF81321">
    <property type="entry name" value="Family A G protein-coupled receptor-like"/>
    <property type="match status" value="1"/>
</dbReference>
<dbReference type="OrthoDB" id="9996669at2759"/>
<dbReference type="AlphaFoldDB" id="A0A814N998"/>
<evidence type="ECO:0000313" key="8">
    <source>
        <dbReference type="Proteomes" id="UP000663879"/>
    </source>
</evidence>
<protein>
    <recommendedName>
        <fullName evidence="6">G-protein coupled receptors family 1 profile domain-containing protein</fullName>
    </recommendedName>
</protein>
<keyword evidence="8" id="KW-1185">Reference proteome</keyword>
<comment type="caution">
    <text evidence="7">The sequence shown here is derived from an EMBL/GenBank/DDBJ whole genome shotgun (WGS) entry which is preliminary data.</text>
</comment>
<proteinExistence type="predicted"/>
<dbReference type="InterPro" id="IPR017452">
    <property type="entry name" value="GPCR_Rhodpsn_7TM"/>
</dbReference>
<feature type="transmembrane region" description="Helical" evidence="5">
    <location>
        <begin position="56"/>
        <end position="73"/>
    </location>
</feature>
<feature type="domain" description="G-protein coupled receptors family 1 profile" evidence="6">
    <location>
        <begin position="37"/>
        <end position="273"/>
    </location>
</feature>
<dbReference type="EMBL" id="CAJNOC010006949">
    <property type="protein sequence ID" value="CAF1089072.1"/>
    <property type="molecule type" value="Genomic_DNA"/>
</dbReference>
<dbReference type="Proteomes" id="UP000663879">
    <property type="component" value="Unassembled WGS sequence"/>
</dbReference>
<gene>
    <name evidence="7" type="ORF">OXX778_LOCUS20576</name>
</gene>
<evidence type="ECO:0000256" key="1">
    <source>
        <dbReference type="ARBA" id="ARBA00004370"/>
    </source>
</evidence>
<accession>A0A814N998</accession>
<feature type="transmembrane region" description="Helical" evidence="5">
    <location>
        <begin position="218"/>
        <end position="238"/>
    </location>
</feature>
<sequence>MKSFAECNGSLTCEVEVIIFSIIGVLALTLTIFGSFSNAFSAYVCRSATLKDNSTFIILFFVFLFKITSLYTWNLDVFLSILPLNKAEFHGKYEIDQQNIIESTSIPTCKIFTFNQFFSLHSISWLLTFMAIDQVIKIYFPNNRFQSIKKTYLICFFIILTLFLLNSHILLFGGVIKKLKVNTSEEINGTFVNRSFQIDKINCYESDLYSFYPIWDQIHLFVFCFVPFLIMIICNILMKIKLVPTKNLKISNKSIIKKKKIAKFIILYSIFFMNDKELSSLFQTSLAVRQMDIMLPNLFSFDELIKQFEEQEYGIKFTNGKKSKI</sequence>
<dbReference type="PROSITE" id="PS50262">
    <property type="entry name" value="G_PROTEIN_RECEP_F1_2"/>
    <property type="match status" value="1"/>
</dbReference>
<evidence type="ECO:0000256" key="3">
    <source>
        <dbReference type="ARBA" id="ARBA00022989"/>
    </source>
</evidence>
<evidence type="ECO:0000256" key="2">
    <source>
        <dbReference type="ARBA" id="ARBA00022692"/>
    </source>
</evidence>
<feature type="transmembrane region" description="Helical" evidence="5">
    <location>
        <begin position="122"/>
        <end position="140"/>
    </location>
</feature>
<keyword evidence="3 5" id="KW-1133">Transmembrane helix</keyword>
<evidence type="ECO:0000256" key="4">
    <source>
        <dbReference type="ARBA" id="ARBA00023136"/>
    </source>
</evidence>
<name>A0A814N998_9BILA</name>
<evidence type="ECO:0000259" key="6">
    <source>
        <dbReference type="PROSITE" id="PS50262"/>
    </source>
</evidence>
<feature type="transmembrane region" description="Helical" evidence="5">
    <location>
        <begin position="152"/>
        <end position="176"/>
    </location>
</feature>
<evidence type="ECO:0000256" key="5">
    <source>
        <dbReference type="SAM" id="Phobius"/>
    </source>
</evidence>
<dbReference type="Gene3D" id="1.20.1070.10">
    <property type="entry name" value="Rhodopsin 7-helix transmembrane proteins"/>
    <property type="match status" value="1"/>
</dbReference>
<organism evidence="7 8">
    <name type="scientific">Brachionus calyciflorus</name>
    <dbReference type="NCBI Taxonomy" id="104777"/>
    <lineage>
        <taxon>Eukaryota</taxon>
        <taxon>Metazoa</taxon>
        <taxon>Spiralia</taxon>
        <taxon>Gnathifera</taxon>
        <taxon>Rotifera</taxon>
        <taxon>Eurotatoria</taxon>
        <taxon>Monogononta</taxon>
        <taxon>Pseudotrocha</taxon>
        <taxon>Ploima</taxon>
        <taxon>Brachionidae</taxon>
        <taxon>Brachionus</taxon>
    </lineage>
</organism>
<evidence type="ECO:0000313" key="7">
    <source>
        <dbReference type="EMBL" id="CAF1089072.1"/>
    </source>
</evidence>
<feature type="transmembrane region" description="Helical" evidence="5">
    <location>
        <begin position="18"/>
        <end position="44"/>
    </location>
</feature>
<reference evidence="7" key="1">
    <citation type="submission" date="2021-02" db="EMBL/GenBank/DDBJ databases">
        <authorList>
            <person name="Nowell W R."/>
        </authorList>
    </citation>
    <scope>NUCLEOTIDE SEQUENCE</scope>
    <source>
        <strain evidence="7">Ploen Becks lab</strain>
    </source>
</reference>
<comment type="subcellular location">
    <subcellularLocation>
        <location evidence="1">Membrane</location>
    </subcellularLocation>
</comment>
<keyword evidence="2 5" id="KW-0812">Transmembrane</keyword>